<dbReference type="EMBL" id="WSQA01000011">
    <property type="protein sequence ID" value="MVZ63146.1"/>
    <property type="molecule type" value="Genomic_DNA"/>
</dbReference>
<comment type="caution">
    <text evidence="2">The sequence shown here is derived from an EMBL/GenBank/DDBJ whole genome shotgun (WGS) entry which is preliminary data.</text>
</comment>
<organism evidence="2 3">
    <name type="scientific">Sphingobacterium humi</name>
    <dbReference type="NCBI Taxonomy" id="1796905"/>
    <lineage>
        <taxon>Bacteria</taxon>
        <taxon>Pseudomonadati</taxon>
        <taxon>Bacteroidota</taxon>
        <taxon>Sphingobacteriia</taxon>
        <taxon>Sphingobacteriales</taxon>
        <taxon>Sphingobacteriaceae</taxon>
        <taxon>Sphingobacterium</taxon>
    </lineage>
</organism>
<dbReference type="OrthoDB" id="713823at2"/>
<keyword evidence="1" id="KW-1133">Transmembrane helix</keyword>
<name>A0A6N8L1B1_9SPHI</name>
<keyword evidence="3" id="KW-1185">Reference proteome</keyword>
<dbReference type="AlphaFoldDB" id="A0A6N8L1B1"/>
<keyword evidence="1" id="KW-0812">Transmembrane</keyword>
<evidence type="ECO:0000313" key="2">
    <source>
        <dbReference type="EMBL" id="MVZ63146.1"/>
    </source>
</evidence>
<gene>
    <name evidence="2" type="ORF">GQF63_14010</name>
</gene>
<keyword evidence="1" id="KW-0472">Membrane</keyword>
<accession>A0A6N8L1B1</accession>
<reference evidence="2 3" key="1">
    <citation type="submission" date="2019-12" db="EMBL/GenBank/DDBJ databases">
        <authorList>
            <person name="Dong K."/>
        </authorList>
    </citation>
    <scope>NUCLEOTIDE SEQUENCE [LARGE SCALE GENOMIC DNA]</scope>
    <source>
        <strain evidence="2 3">JCM 31225</strain>
    </source>
</reference>
<protein>
    <recommendedName>
        <fullName evidence="4">Signal peptidase</fullName>
    </recommendedName>
</protein>
<sequence length="74" mass="8576">MNRYLLQGIILLIAGVICIFFGYTLMENQNNLYKLLMIAGVLLIGIGVVSIMYRLFRKIDRNSLLDDRNKRQDP</sequence>
<dbReference type="RefSeq" id="WP_160369871.1">
    <property type="nucleotide sequence ID" value="NZ_WSQA01000011.1"/>
</dbReference>
<dbReference type="Proteomes" id="UP000435036">
    <property type="component" value="Unassembled WGS sequence"/>
</dbReference>
<proteinExistence type="predicted"/>
<feature type="transmembrane region" description="Helical" evidence="1">
    <location>
        <begin position="5"/>
        <end position="26"/>
    </location>
</feature>
<evidence type="ECO:0000256" key="1">
    <source>
        <dbReference type="SAM" id="Phobius"/>
    </source>
</evidence>
<evidence type="ECO:0008006" key="4">
    <source>
        <dbReference type="Google" id="ProtNLM"/>
    </source>
</evidence>
<evidence type="ECO:0000313" key="3">
    <source>
        <dbReference type="Proteomes" id="UP000435036"/>
    </source>
</evidence>
<feature type="transmembrane region" description="Helical" evidence="1">
    <location>
        <begin position="32"/>
        <end position="56"/>
    </location>
</feature>